<feature type="region of interest" description="Disordered" evidence="1">
    <location>
        <begin position="1187"/>
        <end position="1224"/>
    </location>
</feature>
<feature type="region of interest" description="Disordered" evidence="1">
    <location>
        <begin position="1241"/>
        <end position="1263"/>
    </location>
</feature>
<dbReference type="EMBL" id="CACRZD030000003">
    <property type="protein sequence ID" value="CAA6657399.1"/>
    <property type="molecule type" value="Genomic_DNA"/>
</dbReference>
<evidence type="ECO:0000313" key="3">
    <source>
        <dbReference type="Proteomes" id="UP001189122"/>
    </source>
</evidence>
<feature type="compositionally biased region" description="Polar residues" evidence="1">
    <location>
        <begin position="1103"/>
        <end position="1127"/>
    </location>
</feature>
<feature type="compositionally biased region" description="Polar residues" evidence="1">
    <location>
        <begin position="1195"/>
        <end position="1204"/>
    </location>
</feature>
<feature type="compositionally biased region" description="Low complexity" evidence="1">
    <location>
        <begin position="1570"/>
        <end position="1584"/>
    </location>
</feature>
<feature type="compositionally biased region" description="Basic and acidic residues" evidence="1">
    <location>
        <begin position="620"/>
        <end position="631"/>
    </location>
</feature>
<feature type="compositionally biased region" description="Polar residues" evidence="1">
    <location>
        <begin position="1017"/>
        <end position="1027"/>
    </location>
</feature>
<evidence type="ECO:0000313" key="2">
    <source>
        <dbReference type="EMBL" id="CAA2617705.1"/>
    </source>
</evidence>
<feature type="region of interest" description="Disordered" evidence="1">
    <location>
        <begin position="612"/>
        <end position="635"/>
    </location>
</feature>
<feature type="compositionally biased region" description="Polar residues" evidence="1">
    <location>
        <begin position="1332"/>
        <end position="1343"/>
    </location>
</feature>
<feature type="region of interest" description="Disordered" evidence="1">
    <location>
        <begin position="995"/>
        <end position="1049"/>
    </location>
</feature>
<feature type="compositionally biased region" description="Polar residues" evidence="1">
    <location>
        <begin position="1037"/>
        <end position="1049"/>
    </location>
</feature>
<feature type="compositionally biased region" description="Polar residues" evidence="1">
    <location>
        <begin position="549"/>
        <end position="563"/>
    </location>
</feature>
<evidence type="ECO:0000256" key="1">
    <source>
        <dbReference type="SAM" id="MobiDB-lite"/>
    </source>
</evidence>
<feature type="region of interest" description="Disordered" evidence="1">
    <location>
        <begin position="1570"/>
        <end position="1593"/>
    </location>
</feature>
<dbReference type="Proteomes" id="UP001189122">
    <property type="component" value="Unassembled WGS sequence"/>
</dbReference>
<feature type="region of interest" description="Disordered" evidence="1">
    <location>
        <begin position="1068"/>
        <end position="1163"/>
    </location>
</feature>
<feature type="compositionally biased region" description="Polar residues" evidence="1">
    <location>
        <begin position="877"/>
        <end position="888"/>
    </location>
</feature>
<reference evidence="2 3" key="1">
    <citation type="submission" date="2019-12" db="EMBL/GenBank/DDBJ databases">
        <authorList>
            <person name="Scholz U."/>
            <person name="Mascher M."/>
            <person name="Fiebig A."/>
        </authorList>
    </citation>
    <scope>NUCLEOTIDE SEQUENCE</scope>
</reference>
<feature type="region of interest" description="Disordered" evidence="1">
    <location>
        <begin position="870"/>
        <end position="890"/>
    </location>
</feature>
<dbReference type="PANTHER" id="PTHR31267">
    <property type="entry name" value="DENTIN SIALOPHOSPHOPROTEIN-LIKE PROTEIN"/>
    <property type="match status" value="1"/>
</dbReference>
<feature type="compositionally biased region" description="Polar residues" evidence="1">
    <location>
        <begin position="809"/>
        <end position="818"/>
    </location>
</feature>
<feature type="region of interest" description="Disordered" evidence="1">
    <location>
        <begin position="1332"/>
        <end position="1364"/>
    </location>
</feature>
<feature type="compositionally biased region" description="Polar residues" evidence="1">
    <location>
        <begin position="999"/>
        <end position="1008"/>
    </location>
</feature>
<organism evidence="2">
    <name type="scientific">Spirodela intermedia</name>
    <name type="common">Intermediate duckweed</name>
    <dbReference type="NCBI Taxonomy" id="51605"/>
    <lineage>
        <taxon>Eukaryota</taxon>
        <taxon>Viridiplantae</taxon>
        <taxon>Streptophyta</taxon>
        <taxon>Embryophyta</taxon>
        <taxon>Tracheophyta</taxon>
        <taxon>Spermatophyta</taxon>
        <taxon>Magnoliopsida</taxon>
        <taxon>Liliopsida</taxon>
        <taxon>Araceae</taxon>
        <taxon>Lemnoideae</taxon>
        <taxon>Spirodela</taxon>
    </lineage>
</organism>
<dbReference type="EMBL" id="LR743590">
    <property type="protein sequence ID" value="CAA2617705.1"/>
    <property type="molecule type" value="Genomic_DNA"/>
</dbReference>
<feature type="region of interest" description="Disordered" evidence="1">
    <location>
        <begin position="706"/>
        <end position="819"/>
    </location>
</feature>
<proteinExistence type="predicted"/>
<feature type="region of interest" description="Disordered" evidence="1">
    <location>
        <begin position="519"/>
        <end position="570"/>
    </location>
</feature>
<protein>
    <submittedName>
        <fullName evidence="2">Uncharacterized protein</fullName>
    </submittedName>
</protein>
<feature type="compositionally biased region" description="Polar residues" evidence="1">
    <location>
        <begin position="708"/>
        <end position="724"/>
    </location>
</feature>
<feature type="compositionally biased region" description="Low complexity" evidence="1">
    <location>
        <begin position="521"/>
        <end position="531"/>
    </location>
</feature>
<gene>
    <name evidence="2" type="ORF">SI7747_03003867</name>
</gene>
<sequence length="1682" mass="182798">MKGQPGTPQSWSKQQSGYNDMQLYQQQLMYRQLQEFQRQQQFHQLDQEAWQQSSPNQLSSLSKQAALDQLPPVVNGMPVCDAPKYHGKVGVRDSVGGTSVHRLSNGVVYPQDQGQVLQSTGHPPQQVDQYLYGTPISGNKTSSNQFSSFQVLSNDGADTMARSVGNQLEKLPMQFSGFNSFHSDQGLFQGQMNAQDDPAVNQRFPGKASFYQLPVHNVRSENMSENFEQLNSLGRSIQVQDFRGSQERADWTGSSREKTAQAGAQELVKLDATEQKLLFSADDDSPWNASFGSGNTDSGAACRNLLDGNNSFNVFPSLQSGSWSALMQSAVAETSSGDTGLQHEWNGLSFQQKEHSSGNGPAMFIDYGKQQTSLIENLQSESSITPRPFPLFDDTDVSSHDQAATMFHQPSFKSVYNRDRELHAEISHQFKLHSQFHGGSEPQMHFRDTSAGTWTGQLCEQPASTVPVEARSNPLNMQDTWAQQQNMPSYNIGTQLYNKMNGWRINESSGDAVLKVQDLESPAQQSQASSPTGAMHIRKEHDGNMGKTDGNQKSARISRSTGGFSLGKSEMGIPQVQTGDLHMGTFAGVNLYNSKSTQDMNQRSLTAHQSDYGLHVPSDYSRKSKGNEDVGKYQNTVNNSSQVWESSMNVSSKASAEVYDRRKEKDVQKEVSDEGYISANSHSGEGIDSGFLGRVKASTLFGIPSRPASGSGNASGHIGQSTSGPRRFQFHPMGNLGDNAEPDTPKRNFYAQGTSHMPPHGLKNQDQGYIRPSQFAGRSASNSTRDVEKNSFDSQGNIKGTEKGHPGGNNFSRDSNIPDSFDESAAFLAQNRTGQTSQNMLELLHKVDQSRDTNSIASHGFSNRNMISERSDAASGMPSTSQQPSTLQGMGLHLSLPSQHQSMLSKAVLDHNSRHFDSAVQGEKNQMYPTASVSTVSEHAFRNQIDPDVHTKDPSDGRLTNGSLSRDIHGEALANRPSQVLLPGVAGQVAPSRLACPSDTRQAPSTHPYSGDMGQPPATSTSASHPRSSIPGLGVRSVSQPSVRPGVSQQGAFSAMLQNVWTNVSAQRRLPDKPSPNLSQSVRSSPLDTSPWLSNRSDDRGSQKGQSTATCSIDSQHSTVGEQQASKENAVRQILSGRSDISPHGSGATQVGESLPKHSAAGNSSLAIPSFVQLYQQDIGRAKLEQGSHLEKQPSHSSLLNIASSGRDIGSPSHRLKSPDGQHPNYSLLQQVQAMKAIESDPNKRLGKRLKAADSAPDSQEMTGKAPQTLIYGYNAVARVPSYKELNLSGSQSPFPSDTKMLCFSSEASANESVVGPSQVIRKEVQSQVLTGISPNDSQNQPRGLSITSNSSPSAGISPSRIDPQMAPSWFDQYENLKNEQILSTYNSLGDQKTAGAAVQRLSFPNVSSSTDVPSSAGKMNDSDQVESVWRRSLSAAANEHPSPFHTPADAVDHDLIQRPKRHKPLLSERSPWHKEITHESARLPSVSMAEVSWAHTANRLIDKVDDEVDMGEDILYGPRARRRLILTTQLMQLLLPAVPMKILCSDANLHQDSATYLAARLALGRACGGMSSSRRGSTVPSSGADLASERLETSERDGDGFFSKVAEDFIARARKMEGDLSRLESGASVPDVRVECQDLERLSLVNRFVRFHSRGQPGGRYVAALPMMPGSQPEGVTCLSL</sequence>
<feature type="compositionally biased region" description="Low complexity" evidence="1">
    <location>
        <begin position="1346"/>
        <end position="1360"/>
    </location>
</feature>
<keyword evidence="3" id="KW-1185">Reference proteome</keyword>
<feature type="compositionally biased region" description="Polar residues" evidence="1">
    <location>
        <begin position="1076"/>
        <end position="1095"/>
    </location>
</feature>
<dbReference type="PANTHER" id="PTHR31267:SF2">
    <property type="entry name" value="EXPRESSED PROTEIN"/>
    <property type="match status" value="1"/>
</dbReference>
<name>A0A7I8IJ77_SPIIN</name>
<accession>A0A7I8IJ77</accession>